<evidence type="ECO:0000256" key="6">
    <source>
        <dbReference type="ARBA" id="ARBA00022741"/>
    </source>
</evidence>
<keyword evidence="2 8" id="KW-0808">Transferase</keyword>
<evidence type="ECO:0000256" key="4">
    <source>
        <dbReference type="ARBA" id="ARBA00022695"/>
    </source>
</evidence>
<evidence type="ECO:0000259" key="9">
    <source>
        <dbReference type="Pfam" id="PF01743"/>
    </source>
</evidence>
<dbReference type="SUPFAM" id="SSF81891">
    <property type="entry name" value="Poly A polymerase C-terminal region-like"/>
    <property type="match status" value="1"/>
</dbReference>
<dbReference type="Proteomes" id="UP000268016">
    <property type="component" value="Unassembled WGS sequence"/>
</dbReference>
<dbReference type="Pfam" id="PF01743">
    <property type="entry name" value="PolyA_pol"/>
    <property type="match status" value="1"/>
</dbReference>
<accession>A0A3N2R6Y7</accession>
<dbReference type="Pfam" id="PF12627">
    <property type="entry name" value="PolyA_pol_RNAbd"/>
    <property type="match status" value="1"/>
</dbReference>
<evidence type="ECO:0000256" key="5">
    <source>
        <dbReference type="ARBA" id="ARBA00022723"/>
    </source>
</evidence>
<protein>
    <submittedName>
        <fullName evidence="11">CCA tRNA nucleotidyltransferase</fullName>
    </submittedName>
</protein>
<comment type="similarity">
    <text evidence="8">Belongs to the tRNA nucleotidyltransferase/poly(A) polymerase family.</text>
</comment>
<feature type="domain" description="tRNA nucleotidyltransferase/poly(A) polymerase RNA and SrmB- binding" evidence="10">
    <location>
        <begin position="183"/>
        <end position="237"/>
    </location>
</feature>
<keyword evidence="4" id="KW-0548">Nucleotidyltransferase</keyword>
<feature type="domain" description="Poly A polymerase head" evidence="9">
    <location>
        <begin position="29"/>
        <end position="151"/>
    </location>
</feature>
<evidence type="ECO:0000259" key="10">
    <source>
        <dbReference type="Pfam" id="PF12627"/>
    </source>
</evidence>
<dbReference type="CDD" id="cd05398">
    <property type="entry name" value="NT_ClassII-CCAase"/>
    <property type="match status" value="1"/>
</dbReference>
<dbReference type="GO" id="GO:0008033">
    <property type="term" value="P:tRNA processing"/>
    <property type="evidence" value="ECO:0007669"/>
    <property type="project" value="UniProtKB-KW"/>
</dbReference>
<evidence type="ECO:0000256" key="7">
    <source>
        <dbReference type="ARBA" id="ARBA00022842"/>
    </source>
</evidence>
<dbReference type="OrthoDB" id="9805698at2"/>
<dbReference type="EMBL" id="RDRB01000003">
    <property type="protein sequence ID" value="ROU03096.1"/>
    <property type="molecule type" value="Genomic_DNA"/>
</dbReference>
<dbReference type="Gene3D" id="1.10.3090.10">
    <property type="entry name" value="cca-adding enzyme, domain 2"/>
    <property type="match status" value="1"/>
</dbReference>
<dbReference type="InterPro" id="IPR032828">
    <property type="entry name" value="PolyA_RNA-bd"/>
</dbReference>
<proteinExistence type="inferred from homology"/>
<organism evidence="11 12">
    <name type="scientific">Histidinibacterium lentulum</name>
    <dbReference type="NCBI Taxonomy" id="2480588"/>
    <lineage>
        <taxon>Bacteria</taxon>
        <taxon>Pseudomonadati</taxon>
        <taxon>Pseudomonadota</taxon>
        <taxon>Alphaproteobacteria</taxon>
        <taxon>Rhodobacterales</taxon>
        <taxon>Paracoccaceae</taxon>
        <taxon>Histidinibacterium</taxon>
    </lineage>
</organism>
<dbReference type="PANTHER" id="PTHR46173:SF1">
    <property type="entry name" value="CCA TRNA NUCLEOTIDYLTRANSFERASE 1, MITOCHONDRIAL"/>
    <property type="match status" value="1"/>
</dbReference>
<evidence type="ECO:0000256" key="8">
    <source>
        <dbReference type="RuleBase" id="RU003953"/>
    </source>
</evidence>
<evidence type="ECO:0000256" key="3">
    <source>
        <dbReference type="ARBA" id="ARBA00022694"/>
    </source>
</evidence>
<evidence type="ECO:0000256" key="2">
    <source>
        <dbReference type="ARBA" id="ARBA00022679"/>
    </source>
</evidence>
<dbReference type="GO" id="GO:0046872">
    <property type="term" value="F:metal ion binding"/>
    <property type="evidence" value="ECO:0007669"/>
    <property type="project" value="UniProtKB-KW"/>
</dbReference>
<dbReference type="GO" id="GO:0000049">
    <property type="term" value="F:tRNA binding"/>
    <property type="evidence" value="ECO:0007669"/>
    <property type="project" value="TreeGrafter"/>
</dbReference>
<keyword evidence="3" id="KW-0819">tRNA processing</keyword>
<comment type="caution">
    <text evidence="11">The sequence shown here is derived from an EMBL/GenBank/DDBJ whole genome shotgun (WGS) entry which is preliminary data.</text>
</comment>
<sequence length="382" mass="40766">MTERIDADWLTDAPARAVCAMLTDAGHQAFFVGGCVRNTLLGESVSDLDIATDARPERVIALARAAGLKAVPTGVDHGTVTVVAGGRPFEVTTFRKDVETDGRRAVVAFADTPEEDARRRDFTMNALYAAPDGTLVDPIGGLPDLRARRLRFIGDPGARIREDYLRILRFFRFHAWYGGDALDAEGLAACAELAEGIRELSRERIGHEMRRLLAAPDPAPSVAAMEAAGVLMRVLPGSSSGRLAVMVHLEGEAGATPVWLRRLAALGGPDPAEALRLSKSEARGLAILTEAQGADTGPGELGYRLGAEAARDVLLLRSALMVTPWDEEAARTARHGAGQSFPLRAADLADRHSGPALGRALKEAEARWIASGFTLGKEALLR</sequence>
<name>A0A3N2R6Y7_9RHOB</name>
<dbReference type="AlphaFoldDB" id="A0A3N2R6Y7"/>
<dbReference type="InterPro" id="IPR043519">
    <property type="entry name" value="NT_sf"/>
</dbReference>
<dbReference type="InterPro" id="IPR050264">
    <property type="entry name" value="Bact_CCA-adding_enz_type3_sf"/>
</dbReference>
<comment type="cofactor">
    <cofactor evidence="1">
        <name>Mg(2+)</name>
        <dbReference type="ChEBI" id="CHEBI:18420"/>
    </cofactor>
</comment>
<keyword evidence="12" id="KW-1185">Reference proteome</keyword>
<dbReference type="InterPro" id="IPR002646">
    <property type="entry name" value="PolA_pol_head_dom"/>
</dbReference>
<evidence type="ECO:0000313" key="11">
    <source>
        <dbReference type="EMBL" id="ROU03096.1"/>
    </source>
</evidence>
<keyword evidence="6" id="KW-0547">Nucleotide-binding</keyword>
<gene>
    <name evidence="11" type="ORF">EAT49_07335</name>
</gene>
<dbReference type="SUPFAM" id="SSF81301">
    <property type="entry name" value="Nucleotidyltransferase"/>
    <property type="match status" value="1"/>
</dbReference>
<keyword evidence="5" id="KW-0479">Metal-binding</keyword>
<dbReference type="Gene3D" id="3.30.460.10">
    <property type="entry name" value="Beta Polymerase, domain 2"/>
    <property type="match status" value="1"/>
</dbReference>
<keyword evidence="7" id="KW-0460">Magnesium</keyword>
<evidence type="ECO:0000313" key="12">
    <source>
        <dbReference type="Proteomes" id="UP000268016"/>
    </source>
</evidence>
<dbReference type="GO" id="GO:0016779">
    <property type="term" value="F:nucleotidyltransferase activity"/>
    <property type="evidence" value="ECO:0007669"/>
    <property type="project" value="UniProtKB-KW"/>
</dbReference>
<dbReference type="PANTHER" id="PTHR46173">
    <property type="entry name" value="CCA TRNA NUCLEOTIDYLTRANSFERASE 1, MITOCHONDRIAL"/>
    <property type="match status" value="1"/>
</dbReference>
<evidence type="ECO:0000256" key="1">
    <source>
        <dbReference type="ARBA" id="ARBA00001946"/>
    </source>
</evidence>
<dbReference type="PROSITE" id="PS51257">
    <property type="entry name" value="PROKAR_LIPOPROTEIN"/>
    <property type="match status" value="1"/>
</dbReference>
<reference evidence="11 12" key="1">
    <citation type="submission" date="2018-10" db="EMBL/GenBank/DDBJ databases">
        <title>Histidinibacterium lentulum gen. nov., sp. nov., a marine bacterium from the culture broth of Picochlorum sp. 122.</title>
        <authorList>
            <person name="Wang G."/>
        </authorList>
    </citation>
    <scope>NUCLEOTIDE SEQUENCE [LARGE SCALE GENOMIC DNA]</scope>
    <source>
        <strain evidence="11 12">B17</strain>
    </source>
</reference>
<dbReference type="GO" id="GO:0000166">
    <property type="term" value="F:nucleotide binding"/>
    <property type="evidence" value="ECO:0007669"/>
    <property type="project" value="UniProtKB-KW"/>
</dbReference>
<keyword evidence="8" id="KW-0694">RNA-binding</keyword>